<dbReference type="Proteomes" id="UP000824540">
    <property type="component" value="Unassembled WGS sequence"/>
</dbReference>
<comment type="caution">
    <text evidence="2">The sequence shown here is derived from an EMBL/GenBank/DDBJ whole genome shotgun (WGS) entry which is preliminary data.</text>
</comment>
<evidence type="ECO:0000256" key="1">
    <source>
        <dbReference type="SAM" id="MobiDB-lite"/>
    </source>
</evidence>
<proteinExistence type="predicted"/>
<protein>
    <submittedName>
        <fullName evidence="2">Uncharacterized protein</fullName>
    </submittedName>
</protein>
<evidence type="ECO:0000313" key="3">
    <source>
        <dbReference type="Proteomes" id="UP000824540"/>
    </source>
</evidence>
<dbReference type="EMBL" id="JAFBMS010000043">
    <property type="protein sequence ID" value="KAG9340484.1"/>
    <property type="molecule type" value="Genomic_DNA"/>
</dbReference>
<accession>A0A8T2NKB5</accession>
<feature type="region of interest" description="Disordered" evidence="1">
    <location>
        <begin position="112"/>
        <end position="146"/>
    </location>
</feature>
<dbReference type="PANTHER" id="PTHR21838">
    <property type="entry name" value="COILED-COIL DOMAIN-CONTAINING PROTEIN 137"/>
    <property type="match status" value="1"/>
</dbReference>
<gene>
    <name evidence="2" type="ORF">JZ751_021597</name>
</gene>
<name>A0A8T2NKB5_9TELE</name>
<dbReference type="InterPro" id="IPR026680">
    <property type="entry name" value="CCDC137"/>
</dbReference>
<dbReference type="PANTHER" id="PTHR21838:SF2">
    <property type="entry name" value="COILED-COIL DOMAIN-CONTAINING PROTEIN 137"/>
    <property type="match status" value="1"/>
</dbReference>
<dbReference type="AlphaFoldDB" id="A0A8T2NKB5"/>
<reference evidence="2" key="1">
    <citation type="thesis" date="2021" institute="BYU ScholarsArchive" country="Provo, UT, USA">
        <title>Applications of and Algorithms for Genome Assembly and Genomic Analyses with an Emphasis on Marine Teleosts.</title>
        <authorList>
            <person name="Pickett B.D."/>
        </authorList>
    </citation>
    <scope>NUCLEOTIDE SEQUENCE</scope>
    <source>
        <strain evidence="2">HI-2016</strain>
    </source>
</reference>
<evidence type="ECO:0000313" key="2">
    <source>
        <dbReference type="EMBL" id="KAG9340484.1"/>
    </source>
</evidence>
<keyword evidence="3" id="KW-1185">Reference proteome</keyword>
<sequence>MRLIQAAFSLFLSPPLHLKKNQKRDGKPRQDEHLQQIPFRLREIMKSKEKMKVGASNIKKMKKALKEKMKLNSGVSQLATDIQVPHFRKRGTESEKAYVRRMNRETEHVLFLTKNQVDRKPELEQQDQEQPADKRKSEKKKEFDKVRLQRLQKKKLERREQKEENEQFIDTVQFGEVAMAPPCLTAKPKKAPSKPEGANKGLLLNSLLGHAPISTTKPSMARQRIMEEERQRAVQAYRHLKKLKQEKRDSQGSGLGRLQNPNPFLLHHLQVSASVLKPLCSGFLEVESIGIVLAANWVDPMPKGYKGKHLKRFSVDKMLESCNASFTVVAVCAGMLADCLCLITQDTEHAVSPDNTQSTESKATVDASWLTEKERFCVNSNVLVQMMSHGLQPLNKPTGAATDVPHTANASVSDLFSRLFTALSLAPSSNCSPVECGWQDCVNCECFTITVGELEREGERCGLKRWVFSLHLKTDSLSAVLTSGGRYSTSGEPEQIADVTGKCRI</sequence>
<feature type="compositionally biased region" description="Basic and acidic residues" evidence="1">
    <location>
        <begin position="131"/>
        <end position="146"/>
    </location>
</feature>
<dbReference type="OrthoDB" id="5876637at2759"/>
<dbReference type="GO" id="GO:0005634">
    <property type="term" value="C:nucleus"/>
    <property type="evidence" value="ECO:0007669"/>
    <property type="project" value="TreeGrafter"/>
</dbReference>
<organism evidence="2 3">
    <name type="scientific">Albula glossodonta</name>
    <name type="common">roundjaw bonefish</name>
    <dbReference type="NCBI Taxonomy" id="121402"/>
    <lineage>
        <taxon>Eukaryota</taxon>
        <taxon>Metazoa</taxon>
        <taxon>Chordata</taxon>
        <taxon>Craniata</taxon>
        <taxon>Vertebrata</taxon>
        <taxon>Euteleostomi</taxon>
        <taxon>Actinopterygii</taxon>
        <taxon>Neopterygii</taxon>
        <taxon>Teleostei</taxon>
        <taxon>Albuliformes</taxon>
        <taxon>Albulidae</taxon>
        <taxon>Albula</taxon>
    </lineage>
</organism>